<accession>R0KX68</accession>
<organism evidence="1 2">
    <name type="scientific">Anas platyrhynchos</name>
    <name type="common">Mallard</name>
    <name type="synonym">Anas boschas</name>
    <dbReference type="NCBI Taxonomy" id="8839"/>
    <lineage>
        <taxon>Eukaryota</taxon>
        <taxon>Metazoa</taxon>
        <taxon>Chordata</taxon>
        <taxon>Craniata</taxon>
        <taxon>Vertebrata</taxon>
        <taxon>Euteleostomi</taxon>
        <taxon>Archelosauria</taxon>
        <taxon>Archosauria</taxon>
        <taxon>Dinosauria</taxon>
        <taxon>Saurischia</taxon>
        <taxon>Theropoda</taxon>
        <taxon>Coelurosauria</taxon>
        <taxon>Aves</taxon>
        <taxon>Neognathae</taxon>
        <taxon>Galloanserae</taxon>
        <taxon>Anseriformes</taxon>
        <taxon>Anatidae</taxon>
        <taxon>Anatinae</taxon>
        <taxon>Anas</taxon>
    </lineage>
</organism>
<gene>
    <name evidence="1" type="ORF">Anapl_18170</name>
</gene>
<dbReference type="EMBL" id="KB745541">
    <property type="protein sequence ID" value="EOA93764.1"/>
    <property type="molecule type" value="Genomic_DNA"/>
</dbReference>
<keyword evidence="2" id="KW-1185">Reference proteome</keyword>
<name>R0KX68_ANAPL</name>
<evidence type="ECO:0000313" key="2">
    <source>
        <dbReference type="Proteomes" id="UP000296049"/>
    </source>
</evidence>
<protein>
    <submittedName>
        <fullName evidence="1">Uncharacterized protein</fullName>
    </submittedName>
</protein>
<reference evidence="2" key="1">
    <citation type="journal article" date="2013" name="Nat. Genet.">
        <title>The duck genome and transcriptome provide insight into an avian influenza virus reservoir species.</title>
        <authorList>
            <person name="Huang Y."/>
            <person name="Li Y."/>
            <person name="Burt D.W."/>
            <person name="Chen H."/>
            <person name="Zhang Y."/>
            <person name="Qian W."/>
            <person name="Kim H."/>
            <person name="Gan S."/>
            <person name="Zhao Y."/>
            <person name="Li J."/>
            <person name="Yi K."/>
            <person name="Feng H."/>
            <person name="Zhu P."/>
            <person name="Li B."/>
            <person name="Liu Q."/>
            <person name="Fairley S."/>
            <person name="Magor K.E."/>
            <person name="Du Z."/>
            <person name="Hu X."/>
            <person name="Goodman L."/>
            <person name="Tafer H."/>
            <person name="Vignal A."/>
            <person name="Lee T."/>
            <person name="Kim K.W."/>
            <person name="Sheng Z."/>
            <person name="An Y."/>
            <person name="Searle S."/>
            <person name="Herrero J."/>
            <person name="Groenen M.A."/>
            <person name="Crooijmans R.P."/>
            <person name="Faraut T."/>
            <person name="Cai Q."/>
            <person name="Webster R.G."/>
            <person name="Aldridge J.R."/>
            <person name="Warren W.C."/>
            <person name="Bartschat S."/>
            <person name="Kehr S."/>
            <person name="Marz M."/>
            <person name="Stadler P.F."/>
            <person name="Smith J."/>
            <person name="Kraus R.H."/>
            <person name="Zhao Y."/>
            <person name="Ren L."/>
            <person name="Fei J."/>
            <person name="Morisson M."/>
            <person name="Kaiser P."/>
            <person name="Griffin D.K."/>
            <person name="Rao M."/>
            <person name="Pitel F."/>
            <person name="Wang J."/>
            <person name="Li N."/>
        </authorList>
    </citation>
    <scope>NUCLEOTIDE SEQUENCE [LARGE SCALE GENOMIC DNA]</scope>
</reference>
<evidence type="ECO:0000313" key="1">
    <source>
        <dbReference type="EMBL" id="EOA93764.1"/>
    </source>
</evidence>
<dbReference type="AlphaFoldDB" id="R0KX68"/>
<proteinExistence type="predicted"/>
<sequence length="181" mass="20847">MTPWRGGKRCTLCKSFLETKNCLTPGFPESDFFLQNKVQENVREHKNQVITKNKSKANLMITEMSSNGMDERGKEEVERYRKEASSEPALSKQPPLSKAMLHAQEYKITCKPKEGAIYHTVHKFHQLPGRRSEGPRAEPRCAARPRWEHVEPKAEVRNKELQRLPWSGQQQIPQGIVVPDD</sequence>
<dbReference type="Proteomes" id="UP000296049">
    <property type="component" value="Unassembled WGS sequence"/>
</dbReference>